<reference evidence="1 2" key="1">
    <citation type="submission" date="2017-03" db="EMBL/GenBank/DDBJ databases">
        <title>Genome of the blue death feigning beetle - Asbolus verrucosus.</title>
        <authorList>
            <person name="Rider S.D."/>
        </authorList>
    </citation>
    <scope>NUCLEOTIDE SEQUENCE [LARGE SCALE GENOMIC DNA]</scope>
    <source>
        <strain evidence="1">Butters</strain>
        <tissue evidence="1">Head and leg muscle</tissue>
    </source>
</reference>
<evidence type="ECO:0000313" key="2">
    <source>
        <dbReference type="Proteomes" id="UP000292052"/>
    </source>
</evidence>
<dbReference type="AlphaFoldDB" id="A0A482WC10"/>
<dbReference type="Proteomes" id="UP000292052">
    <property type="component" value="Unassembled WGS sequence"/>
</dbReference>
<accession>A0A482WC10</accession>
<comment type="caution">
    <text evidence="1">The sequence shown here is derived from an EMBL/GenBank/DDBJ whole genome shotgun (WGS) entry which is preliminary data.</text>
</comment>
<sequence>MTEFGKIFLSGRGEFQKKFENNVKGKRYLAKKWLLYKNIYNSKTSKVIMRLIINILTYSSDYWEKARWRETSME</sequence>
<proteinExistence type="predicted"/>
<evidence type="ECO:0000313" key="1">
    <source>
        <dbReference type="EMBL" id="RZC42680.1"/>
    </source>
</evidence>
<name>A0A482WC10_ASBVE</name>
<protein>
    <submittedName>
        <fullName evidence="1">Uncharacterized protein</fullName>
    </submittedName>
</protein>
<organism evidence="1 2">
    <name type="scientific">Asbolus verrucosus</name>
    <name type="common">Desert ironclad beetle</name>
    <dbReference type="NCBI Taxonomy" id="1661398"/>
    <lineage>
        <taxon>Eukaryota</taxon>
        <taxon>Metazoa</taxon>
        <taxon>Ecdysozoa</taxon>
        <taxon>Arthropoda</taxon>
        <taxon>Hexapoda</taxon>
        <taxon>Insecta</taxon>
        <taxon>Pterygota</taxon>
        <taxon>Neoptera</taxon>
        <taxon>Endopterygota</taxon>
        <taxon>Coleoptera</taxon>
        <taxon>Polyphaga</taxon>
        <taxon>Cucujiformia</taxon>
        <taxon>Tenebrionidae</taxon>
        <taxon>Pimeliinae</taxon>
        <taxon>Asbolus</taxon>
    </lineage>
</organism>
<gene>
    <name evidence="1" type="ORF">BDFB_004547</name>
</gene>
<keyword evidence="2" id="KW-1185">Reference proteome</keyword>
<dbReference type="EMBL" id="QDEB01006079">
    <property type="protein sequence ID" value="RZC42680.1"/>
    <property type="molecule type" value="Genomic_DNA"/>
</dbReference>